<protein>
    <submittedName>
        <fullName evidence="9">Gzf3p</fullName>
    </submittedName>
</protein>
<dbReference type="STRING" id="401625.A0A0P1BJK2"/>
<sequence length="743" mass="79771">MSWPQRSPQRGHEAERRLHGASPSLRDDQAPAPPSRPSENTFASTSSTGSESRPPSFRSDASSFEETPGRGGRDASTTAGSSRRDLEALRPAPPSHHFSPYPPRPPTIGRADRSGEARPLPFGDPSDHHQSIATTSQPGRPRAYSDLGAPDFDHSLHYTAREPPRDVYENHPGSLHRSQRNSPPNLSRAREPPSYSAALTGPERYTPSSDAFYPNLRHGGSSQDARYSPPRSSFAGPRVAPQVGPIMPPKPVQASSQYAVRISHTNSPVCSNCQTTATPLWRRDGRGGLLCNACGLFVRVKGRSRPVSLKTDVIKPRARRSKLPGGGPIPAGDAGPSRVGVNPPVPGDGRSSVAAAAHYDSDMRPGEGRAIESDRSRSSYRNADLPPALMNDSPRYREHQASRIDLESTAQYRGGISGMPMVPSSFDRRTQTLRGPVSTSSRPTELDSDSRDAVHPGAHRYSAGRLEPARGMGGQGLRLPLSSPDQESASRVSALVSERHQAPWRQAEISAASQLSPAPQSSMHSASPNSLPTPPRFLSRLPPLPSPPAPGPSAYGQHPAIPPRLGASRGDGASIVNTDPKDRYDRYEAVRRPLSYPSGMSDRPEIDMTSMNGSITAPPLERLPPLLQALGRAPSDWPIERNDARGSGARRGDASHSPGVSPLLAGNPEHRADQASDGRSPLIMPPPPMRGPMRADGEGTTLPPLALLHPSARGAPHYRSPESSQPHDQQVDPKLFDAPNRRS</sequence>
<feature type="region of interest" description="Disordered" evidence="7">
    <location>
        <begin position="1"/>
        <end position="236"/>
    </location>
</feature>
<dbReference type="AlphaFoldDB" id="A0A0P1BJK2"/>
<proteinExistence type="predicted"/>
<evidence type="ECO:0000256" key="6">
    <source>
        <dbReference type="PROSITE-ProRule" id="PRU00094"/>
    </source>
</evidence>
<dbReference type="Pfam" id="PF00320">
    <property type="entry name" value="GATA"/>
    <property type="match status" value="1"/>
</dbReference>
<dbReference type="InterPro" id="IPR013088">
    <property type="entry name" value="Znf_NHR/GATA"/>
</dbReference>
<dbReference type="GO" id="GO:0008270">
    <property type="term" value="F:zinc ion binding"/>
    <property type="evidence" value="ECO:0007669"/>
    <property type="project" value="UniProtKB-KW"/>
</dbReference>
<feature type="compositionally biased region" description="Basic and acidic residues" evidence="7">
    <location>
        <begin position="579"/>
        <end position="591"/>
    </location>
</feature>
<dbReference type="GO" id="GO:0000981">
    <property type="term" value="F:DNA-binding transcription factor activity, RNA polymerase II-specific"/>
    <property type="evidence" value="ECO:0007669"/>
    <property type="project" value="TreeGrafter"/>
</dbReference>
<dbReference type="PROSITE" id="PS50114">
    <property type="entry name" value="GATA_ZN_FINGER_2"/>
    <property type="match status" value="1"/>
</dbReference>
<evidence type="ECO:0000256" key="2">
    <source>
        <dbReference type="ARBA" id="ARBA00022723"/>
    </source>
</evidence>
<keyword evidence="2" id="KW-0479">Metal-binding</keyword>
<feature type="compositionally biased region" description="Basic and acidic residues" evidence="7">
    <location>
        <begin position="638"/>
        <end position="654"/>
    </location>
</feature>
<dbReference type="GO" id="GO:0045944">
    <property type="term" value="P:positive regulation of transcription by RNA polymerase II"/>
    <property type="evidence" value="ECO:0007669"/>
    <property type="project" value="TreeGrafter"/>
</dbReference>
<evidence type="ECO:0000313" key="9">
    <source>
        <dbReference type="EMBL" id="CEH16101.1"/>
    </source>
</evidence>
<dbReference type="PANTHER" id="PTHR10071:SF281">
    <property type="entry name" value="BOX A-BINDING FACTOR-RELATED"/>
    <property type="match status" value="1"/>
</dbReference>
<evidence type="ECO:0000256" key="3">
    <source>
        <dbReference type="ARBA" id="ARBA00022771"/>
    </source>
</evidence>
<dbReference type="PROSITE" id="PS00344">
    <property type="entry name" value="GATA_ZN_FINGER_1"/>
    <property type="match status" value="1"/>
</dbReference>
<dbReference type="EMBL" id="CCYA01000278">
    <property type="protein sequence ID" value="CEH16101.1"/>
    <property type="molecule type" value="Genomic_DNA"/>
</dbReference>
<dbReference type="SMART" id="SM00401">
    <property type="entry name" value="ZnF_GATA"/>
    <property type="match status" value="1"/>
</dbReference>
<dbReference type="GO" id="GO:0005634">
    <property type="term" value="C:nucleus"/>
    <property type="evidence" value="ECO:0007669"/>
    <property type="project" value="UniProtKB-SubCell"/>
</dbReference>
<evidence type="ECO:0000259" key="8">
    <source>
        <dbReference type="PROSITE" id="PS50114"/>
    </source>
</evidence>
<dbReference type="SUPFAM" id="SSF57716">
    <property type="entry name" value="Glucocorticoid receptor-like (DNA-binding domain)"/>
    <property type="match status" value="1"/>
</dbReference>
<feature type="compositionally biased region" description="Basic and acidic residues" evidence="7">
    <location>
        <begin position="444"/>
        <end position="454"/>
    </location>
</feature>
<feature type="region of interest" description="Disordered" evidence="7">
    <location>
        <begin position="313"/>
        <end position="743"/>
    </location>
</feature>
<evidence type="ECO:0000256" key="7">
    <source>
        <dbReference type="SAM" id="MobiDB-lite"/>
    </source>
</evidence>
<organism evidence="9 10">
    <name type="scientific">Ceraceosorus bombacis</name>
    <dbReference type="NCBI Taxonomy" id="401625"/>
    <lineage>
        <taxon>Eukaryota</taxon>
        <taxon>Fungi</taxon>
        <taxon>Dikarya</taxon>
        <taxon>Basidiomycota</taxon>
        <taxon>Ustilaginomycotina</taxon>
        <taxon>Exobasidiomycetes</taxon>
        <taxon>Ceraceosorales</taxon>
        <taxon>Ceraceosoraceae</taxon>
        <taxon>Ceraceosorus</taxon>
    </lineage>
</organism>
<feature type="compositionally biased region" description="Low complexity" evidence="7">
    <location>
        <begin position="510"/>
        <end position="522"/>
    </location>
</feature>
<dbReference type="Proteomes" id="UP000054845">
    <property type="component" value="Unassembled WGS sequence"/>
</dbReference>
<dbReference type="CDD" id="cd00202">
    <property type="entry name" value="ZnF_GATA"/>
    <property type="match status" value="1"/>
</dbReference>
<feature type="compositionally biased region" description="Basic and acidic residues" evidence="7">
    <location>
        <begin position="359"/>
        <end position="377"/>
    </location>
</feature>
<reference evidence="9 10" key="1">
    <citation type="submission" date="2014-09" db="EMBL/GenBank/DDBJ databases">
        <authorList>
            <person name="Magalhaes I.L.F."/>
            <person name="Oliveira U."/>
            <person name="Santos F.R."/>
            <person name="Vidigal T.H.D.A."/>
            <person name="Brescovit A.D."/>
            <person name="Santos A.J."/>
        </authorList>
    </citation>
    <scope>NUCLEOTIDE SEQUENCE [LARGE SCALE GENOMIC DNA]</scope>
</reference>
<feature type="compositionally biased region" description="Polar residues" evidence="7">
    <location>
        <begin position="37"/>
        <end position="65"/>
    </location>
</feature>
<name>A0A0P1BJK2_9BASI</name>
<dbReference type="PANTHER" id="PTHR10071">
    <property type="entry name" value="TRANSCRIPTION FACTOR GATA FAMILY MEMBER"/>
    <property type="match status" value="1"/>
</dbReference>
<feature type="compositionally biased region" description="Basic and acidic residues" evidence="7">
    <location>
        <begin position="151"/>
        <end position="169"/>
    </location>
</feature>
<dbReference type="InterPro" id="IPR039355">
    <property type="entry name" value="Transcription_factor_GATA"/>
</dbReference>
<dbReference type="Gene3D" id="3.30.50.10">
    <property type="entry name" value="Erythroid Transcription Factor GATA-1, subunit A"/>
    <property type="match status" value="1"/>
</dbReference>
<evidence type="ECO:0000256" key="5">
    <source>
        <dbReference type="ARBA" id="ARBA00023242"/>
    </source>
</evidence>
<dbReference type="InterPro" id="IPR000679">
    <property type="entry name" value="Znf_GATA"/>
</dbReference>
<comment type="subcellular location">
    <subcellularLocation>
        <location evidence="1">Nucleus</location>
    </subcellularLocation>
</comment>
<keyword evidence="10" id="KW-1185">Reference proteome</keyword>
<dbReference type="GO" id="GO:0000978">
    <property type="term" value="F:RNA polymerase II cis-regulatory region sequence-specific DNA binding"/>
    <property type="evidence" value="ECO:0007669"/>
    <property type="project" value="TreeGrafter"/>
</dbReference>
<dbReference type="PRINTS" id="PR00619">
    <property type="entry name" value="GATAZNFINGER"/>
</dbReference>
<dbReference type="GO" id="GO:0000122">
    <property type="term" value="P:negative regulation of transcription by RNA polymerase II"/>
    <property type="evidence" value="ECO:0007669"/>
    <property type="project" value="TreeGrafter"/>
</dbReference>
<feature type="compositionally biased region" description="Pro residues" evidence="7">
    <location>
        <begin position="542"/>
        <end position="551"/>
    </location>
</feature>
<accession>A0A0P1BJK2</accession>
<evidence type="ECO:0000256" key="1">
    <source>
        <dbReference type="ARBA" id="ARBA00004123"/>
    </source>
</evidence>
<keyword evidence="3 6" id="KW-0863">Zinc-finger</keyword>
<keyword evidence="4" id="KW-0862">Zinc</keyword>
<feature type="compositionally biased region" description="Basic and acidic residues" evidence="7">
    <location>
        <begin position="394"/>
        <end position="406"/>
    </location>
</feature>
<feature type="domain" description="GATA-type" evidence="8">
    <location>
        <begin position="264"/>
        <end position="317"/>
    </location>
</feature>
<evidence type="ECO:0000256" key="4">
    <source>
        <dbReference type="ARBA" id="ARBA00022833"/>
    </source>
</evidence>
<keyword evidence="5" id="KW-0539">Nucleus</keyword>
<dbReference type="OrthoDB" id="515401at2759"/>
<evidence type="ECO:0000313" key="10">
    <source>
        <dbReference type="Proteomes" id="UP000054845"/>
    </source>
</evidence>